<dbReference type="InterPro" id="IPR045800">
    <property type="entry name" value="HMBD"/>
</dbReference>
<sequence>MTPDPILTATGVRQKRPSVLQKLFSRALASNLSCLVVPGPEIALAHGLDVKAVGMRIAGTPRDASVLLIVGKLPEKMSEAVAVLFAQMPRLRAILVLGARPPSSLPGTDVSGDLSQAALIEAVARLKQVMAKGAFASSPEDFDSSVLHARTEYVCPMHPEVVEDEPGSCPKCGMDLVARETGESTPEHHHDHEHEHHHHGHDHGEHEDEHEQCHGHEDREHQNHHDHRQDHEPEHHPDHNHDHSEGEGHKQEKAETEYTCPMHPEIVRDEPGSCPKCGMDLVAREDMEDDGGGEEAPGHGNDHEHQHHHDHSDYDEHDHEHHQDDGHEHGHGHSGHEHGGHDHGASGFMSMIEVTKDLPRSADGLQMDWLEVPFGPVFPGLPGGLKLTLTLDGDGVTEGQAASVVGITSEGEEDGEMDANTFIEHLSSAMPLAPVSYRLLACLAIERAAGLEDDSANAGGRTGALERERIASHLGWLARFGHQMGFAWLANRASTLQLNVQAASKEGLIELEPSLQALATRVGRTPLLKARLRGIGVLPTGSSDLRGPVGRASGKGGDAWARLWQRLDEIPASLDLIKAAVEPELPVLRNIGSDVSGTGETTVETPRGESRLKVSLEHGQVTSYELDTACSHHIDLVAELVKGRELGDALVAVGSIDLSPWEVIS</sequence>
<keyword evidence="4" id="KW-1185">Reference proteome</keyword>
<accession>A0A1I6GQK6</accession>
<feature type="compositionally biased region" description="Basic and acidic residues" evidence="1">
    <location>
        <begin position="181"/>
        <end position="194"/>
    </location>
</feature>
<reference evidence="4" key="1">
    <citation type="submission" date="2016-10" db="EMBL/GenBank/DDBJ databases">
        <authorList>
            <person name="Varghese N."/>
            <person name="Submissions S."/>
        </authorList>
    </citation>
    <scope>NUCLEOTIDE SEQUENCE [LARGE SCALE GENOMIC DNA]</scope>
    <source>
        <strain evidence="4">CGMCC 1.9167</strain>
    </source>
</reference>
<evidence type="ECO:0000259" key="2">
    <source>
        <dbReference type="Pfam" id="PF19335"/>
    </source>
</evidence>
<dbReference type="GO" id="GO:0046872">
    <property type="term" value="F:metal ion binding"/>
    <property type="evidence" value="ECO:0007669"/>
    <property type="project" value="InterPro"/>
</dbReference>
<feature type="region of interest" description="Disordered" evidence="1">
    <location>
        <begin position="287"/>
        <end position="347"/>
    </location>
</feature>
<dbReference type="InterPro" id="IPR052197">
    <property type="entry name" value="ComplexI_49kDa-like"/>
</dbReference>
<dbReference type="EMBL" id="FOYW01000001">
    <property type="protein sequence ID" value="SFR44460.1"/>
    <property type="molecule type" value="Genomic_DNA"/>
</dbReference>
<dbReference type="Gene3D" id="3.40.50.12280">
    <property type="match status" value="1"/>
</dbReference>
<feature type="region of interest" description="Disordered" evidence="1">
    <location>
        <begin position="181"/>
        <end position="255"/>
    </location>
</feature>
<feature type="compositionally biased region" description="Basic and acidic residues" evidence="1">
    <location>
        <begin position="296"/>
        <end position="344"/>
    </location>
</feature>
<dbReference type="STRING" id="650891.SAMN05216203_0376"/>
<dbReference type="Proteomes" id="UP000198644">
    <property type="component" value="Unassembled WGS sequence"/>
</dbReference>
<dbReference type="PANTHER" id="PTHR43485:SF1">
    <property type="entry name" value="FORMATE HYDROGENLYASE SUBUNIT 5-RELATED"/>
    <property type="match status" value="1"/>
</dbReference>
<organism evidence="3 4">
    <name type="scientific">Marinobacter daqiaonensis</name>
    <dbReference type="NCBI Taxonomy" id="650891"/>
    <lineage>
        <taxon>Bacteria</taxon>
        <taxon>Pseudomonadati</taxon>
        <taxon>Pseudomonadota</taxon>
        <taxon>Gammaproteobacteria</taxon>
        <taxon>Pseudomonadales</taxon>
        <taxon>Marinobacteraceae</taxon>
        <taxon>Marinobacter</taxon>
    </lineage>
</organism>
<gene>
    <name evidence="3" type="ORF">SAMN05216203_0376</name>
</gene>
<dbReference type="AlphaFoldDB" id="A0A1I6GQK6"/>
<feature type="domain" description="Heavy metal binding" evidence="2">
    <location>
        <begin position="153"/>
        <end position="177"/>
    </location>
</feature>
<dbReference type="SUPFAM" id="SSF56770">
    <property type="entry name" value="HydA/Nqo6-like"/>
    <property type="match status" value="1"/>
</dbReference>
<dbReference type="PANTHER" id="PTHR43485">
    <property type="entry name" value="HYDROGENASE-4 COMPONENT G"/>
    <property type="match status" value="1"/>
</dbReference>
<dbReference type="Gene3D" id="1.10.645.10">
    <property type="entry name" value="Cytochrome-c3 Hydrogenase, chain B"/>
    <property type="match status" value="2"/>
</dbReference>
<proteinExistence type="predicted"/>
<feature type="compositionally biased region" description="Basic and acidic residues" evidence="1">
    <location>
        <begin position="202"/>
        <end position="255"/>
    </location>
</feature>
<feature type="domain" description="Heavy metal binding" evidence="2">
    <location>
        <begin position="258"/>
        <end position="282"/>
    </location>
</feature>
<evidence type="ECO:0000313" key="3">
    <source>
        <dbReference type="EMBL" id="SFR44460.1"/>
    </source>
</evidence>
<dbReference type="InterPro" id="IPR029014">
    <property type="entry name" value="NiFe-Hase_large"/>
</dbReference>
<evidence type="ECO:0000313" key="4">
    <source>
        <dbReference type="Proteomes" id="UP000198644"/>
    </source>
</evidence>
<protein>
    <submittedName>
        <fullName evidence="3">Ni,Fe-hydrogenase III large subunit</fullName>
    </submittedName>
</protein>
<evidence type="ECO:0000256" key="1">
    <source>
        <dbReference type="SAM" id="MobiDB-lite"/>
    </source>
</evidence>
<dbReference type="SUPFAM" id="SSF56762">
    <property type="entry name" value="HydB/Nqo4-like"/>
    <property type="match status" value="1"/>
</dbReference>
<dbReference type="Pfam" id="PF19335">
    <property type="entry name" value="HMBD"/>
    <property type="match status" value="2"/>
</dbReference>
<name>A0A1I6GQK6_9GAMM</name>